<reference evidence="2 3" key="1">
    <citation type="submission" date="2016-02" db="EMBL/GenBank/DDBJ databases">
        <title>Species-wide whole genome sequencing reveals diversity, host range in Lonsdalea quercina.</title>
        <authorList>
            <person name="Li Y."/>
        </authorList>
    </citation>
    <scope>NUCLEOTIDE SEQUENCE [LARGE SCALE GENOMIC DNA]</scope>
    <source>
        <strain evidence="2 3">LMG 26264</strain>
    </source>
</reference>
<dbReference type="AlphaFoldDB" id="A0A1X3RPD9"/>
<keyword evidence="1" id="KW-0812">Transmembrane</keyword>
<feature type="transmembrane region" description="Helical" evidence="1">
    <location>
        <begin position="101"/>
        <end position="122"/>
    </location>
</feature>
<sequence length="137" mass="15617">MRITLGGWQDCYNHFQSMIGGVGNCAVFDICRIYFKANQSPQSCFGINKRKPDEGTPISNTSVRMQYGYVSPPDEKRIVYPTMVYFKSNMERTSGGELFTYKLYVGILPSVITLNLFILFAVHMSPEVNGFVEKMMR</sequence>
<organism evidence="2 3">
    <name type="scientific">Lonsdalea iberica</name>
    <dbReference type="NCBI Taxonomy" id="1082703"/>
    <lineage>
        <taxon>Bacteria</taxon>
        <taxon>Pseudomonadati</taxon>
        <taxon>Pseudomonadota</taxon>
        <taxon>Gammaproteobacteria</taxon>
        <taxon>Enterobacterales</taxon>
        <taxon>Pectobacteriaceae</taxon>
        <taxon>Lonsdalea</taxon>
    </lineage>
</organism>
<name>A0A1X3RPD9_9GAMM</name>
<keyword evidence="1" id="KW-0472">Membrane</keyword>
<proteinExistence type="predicted"/>
<evidence type="ECO:0000256" key="1">
    <source>
        <dbReference type="SAM" id="Phobius"/>
    </source>
</evidence>
<gene>
    <name evidence="2" type="ORF">AU511_14605</name>
</gene>
<evidence type="ECO:0000313" key="2">
    <source>
        <dbReference type="EMBL" id="OSN03622.1"/>
    </source>
</evidence>
<keyword evidence="1" id="KW-1133">Transmembrane helix</keyword>
<dbReference type="Proteomes" id="UP000194020">
    <property type="component" value="Unassembled WGS sequence"/>
</dbReference>
<dbReference type="EMBL" id="LUTP01000051">
    <property type="protein sequence ID" value="OSN03622.1"/>
    <property type="molecule type" value="Genomic_DNA"/>
</dbReference>
<protein>
    <submittedName>
        <fullName evidence="2">Uncharacterized protein</fullName>
    </submittedName>
</protein>
<accession>A0A1X3RPD9</accession>
<evidence type="ECO:0000313" key="3">
    <source>
        <dbReference type="Proteomes" id="UP000194020"/>
    </source>
</evidence>
<comment type="caution">
    <text evidence="2">The sequence shown here is derived from an EMBL/GenBank/DDBJ whole genome shotgun (WGS) entry which is preliminary data.</text>
</comment>